<dbReference type="PANTHER" id="PTHR22809:SF11">
    <property type="entry name" value="TRNA N(3)-METHYLCYTIDINE METHYLTRANSFERASE METTL2"/>
    <property type="match status" value="1"/>
</dbReference>
<feature type="compositionally biased region" description="Polar residues" evidence="4">
    <location>
        <begin position="1"/>
        <end position="10"/>
    </location>
</feature>
<evidence type="ECO:0000256" key="2">
    <source>
        <dbReference type="ARBA" id="ARBA00022603"/>
    </source>
</evidence>
<dbReference type="Pfam" id="PF08242">
    <property type="entry name" value="Methyltransf_12"/>
    <property type="match status" value="1"/>
</dbReference>
<dbReference type="AlphaFoldDB" id="A0A9P6JMR4"/>
<feature type="compositionally biased region" description="Low complexity" evidence="4">
    <location>
        <begin position="277"/>
        <end position="291"/>
    </location>
</feature>
<feature type="compositionally biased region" description="Basic and acidic residues" evidence="4">
    <location>
        <begin position="45"/>
        <end position="66"/>
    </location>
</feature>
<sequence length="479" mass="53037">MALKSTSSVHDASEHKAPFGSRFLTNQDDVWSQNAWDHVPPPDDQGEKIAESLERQRSNPVPLDDKVKYNEKPAKHWDNFYKSNENNFFKDRKWLHNEFPELISATKPDAGAITIVEVGCGAGNSVFPLLSSNQNEELRVLAYDYSPHAVKLVQNDQQYLSPGVGTINASVWDVTSQNGLPSDIQLESVDIVIFVFVLSALHPDEWGRAVHNIHQMLKPGGVILLRDYGRYDLAQLRFKSGRLLDENFYIRGDKTRVYFFELDELSLMFTGVKTSPESTTMTTSTEISSSEANGAQDEGSPTLSLNEASVPLKPITPAGTSKLLGNAAQISPSNTGVDVGIGPDHRSHLAEAFENKPSDTILSYSDLTPCDTNNIFSGNSNALRGDDNVRLRDSEKCDSAPSTLDSPVSIGPPTTYSGPLIHPNLTQIPGPTGLAQLPHCPPHPLFMTQSLGVDRRLIINRKRRVKMYRVWMQARFQKV</sequence>
<evidence type="ECO:0000256" key="4">
    <source>
        <dbReference type="SAM" id="MobiDB-lite"/>
    </source>
</evidence>
<dbReference type="SUPFAM" id="SSF53335">
    <property type="entry name" value="S-adenosyl-L-methionine-dependent methyltransferases"/>
    <property type="match status" value="1"/>
</dbReference>
<evidence type="ECO:0000259" key="5">
    <source>
        <dbReference type="Pfam" id="PF08242"/>
    </source>
</evidence>
<keyword evidence="2 6" id="KW-0489">Methyltransferase</keyword>
<dbReference type="InterPro" id="IPR029063">
    <property type="entry name" value="SAM-dependent_MTases_sf"/>
</dbReference>
<evidence type="ECO:0000313" key="7">
    <source>
        <dbReference type="Proteomes" id="UP000807306"/>
    </source>
</evidence>
<feature type="compositionally biased region" description="Polar residues" evidence="4">
    <location>
        <begin position="23"/>
        <end position="35"/>
    </location>
</feature>
<dbReference type="Gene3D" id="3.40.50.150">
    <property type="entry name" value="Vaccinia Virus protein VP39"/>
    <property type="match status" value="1"/>
</dbReference>
<evidence type="ECO:0000256" key="1">
    <source>
        <dbReference type="ARBA" id="ARBA00009725"/>
    </source>
</evidence>
<accession>A0A9P6JMR4</accession>
<dbReference type="PANTHER" id="PTHR22809">
    <property type="entry name" value="METHYLTRANSFERASE-RELATED"/>
    <property type="match status" value="1"/>
</dbReference>
<feature type="region of interest" description="Disordered" evidence="4">
    <location>
        <begin position="1"/>
        <end position="66"/>
    </location>
</feature>
<protein>
    <submittedName>
        <fullName evidence="6">S-adenosyl-L-methionine-dependent methyltransferase</fullName>
    </submittedName>
</protein>
<dbReference type="InterPro" id="IPR026113">
    <property type="entry name" value="METTL2/6/8-like"/>
</dbReference>
<comment type="similarity">
    <text evidence="1">Belongs to the methyltransferase superfamily. METL family.</text>
</comment>
<dbReference type="GO" id="GO:0052735">
    <property type="term" value="F:tRNA (cytidine-3-)-methyltransferase activity"/>
    <property type="evidence" value="ECO:0007669"/>
    <property type="project" value="TreeGrafter"/>
</dbReference>
<evidence type="ECO:0000313" key="6">
    <source>
        <dbReference type="EMBL" id="KAF9525950.1"/>
    </source>
</evidence>
<keyword evidence="3" id="KW-0808">Transferase</keyword>
<dbReference type="Proteomes" id="UP000807306">
    <property type="component" value="Unassembled WGS sequence"/>
</dbReference>
<comment type="caution">
    <text evidence="6">The sequence shown here is derived from an EMBL/GenBank/DDBJ whole genome shotgun (WGS) entry which is preliminary data.</text>
</comment>
<keyword evidence="7" id="KW-1185">Reference proteome</keyword>
<dbReference type="EMBL" id="MU157877">
    <property type="protein sequence ID" value="KAF9525950.1"/>
    <property type="molecule type" value="Genomic_DNA"/>
</dbReference>
<evidence type="ECO:0000256" key="3">
    <source>
        <dbReference type="ARBA" id="ARBA00022679"/>
    </source>
</evidence>
<name>A0A9P6JMR4_9AGAR</name>
<proteinExistence type="inferred from homology"/>
<organism evidence="6 7">
    <name type="scientific">Crepidotus variabilis</name>
    <dbReference type="NCBI Taxonomy" id="179855"/>
    <lineage>
        <taxon>Eukaryota</taxon>
        <taxon>Fungi</taxon>
        <taxon>Dikarya</taxon>
        <taxon>Basidiomycota</taxon>
        <taxon>Agaricomycotina</taxon>
        <taxon>Agaricomycetes</taxon>
        <taxon>Agaricomycetidae</taxon>
        <taxon>Agaricales</taxon>
        <taxon>Agaricineae</taxon>
        <taxon>Crepidotaceae</taxon>
        <taxon>Crepidotus</taxon>
    </lineage>
</organism>
<feature type="domain" description="Methyltransferase type 12" evidence="5">
    <location>
        <begin position="116"/>
        <end position="223"/>
    </location>
</feature>
<dbReference type="GO" id="GO:0032259">
    <property type="term" value="P:methylation"/>
    <property type="evidence" value="ECO:0007669"/>
    <property type="project" value="UniProtKB-KW"/>
</dbReference>
<dbReference type="OrthoDB" id="417697at2759"/>
<dbReference type="InterPro" id="IPR013217">
    <property type="entry name" value="Methyltransf_12"/>
</dbReference>
<gene>
    <name evidence="6" type="ORF">CPB83DRAFT_896558</name>
</gene>
<feature type="region of interest" description="Disordered" evidence="4">
    <location>
        <begin position="277"/>
        <end position="306"/>
    </location>
</feature>
<reference evidence="6" key="1">
    <citation type="submission" date="2020-11" db="EMBL/GenBank/DDBJ databases">
        <authorList>
            <consortium name="DOE Joint Genome Institute"/>
            <person name="Ahrendt S."/>
            <person name="Riley R."/>
            <person name="Andreopoulos W."/>
            <person name="Labutti K."/>
            <person name="Pangilinan J."/>
            <person name="Ruiz-Duenas F.J."/>
            <person name="Barrasa J.M."/>
            <person name="Sanchez-Garcia M."/>
            <person name="Camarero S."/>
            <person name="Miyauchi S."/>
            <person name="Serrano A."/>
            <person name="Linde D."/>
            <person name="Babiker R."/>
            <person name="Drula E."/>
            <person name="Ayuso-Fernandez I."/>
            <person name="Pacheco R."/>
            <person name="Padilla G."/>
            <person name="Ferreira P."/>
            <person name="Barriuso J."/>
            <person name="Kellner H."/>
            <person name="Castanera R."/>
            <person name="Alfaro M."/>
            <person name="Ramirez L."/>
            <person name="Pisabarro A.G."/>
            <person name="Kuo A."/>
            <person name="Tritt A."/>
            <person name="Lipzen A."/>
            <person name="He G."/>
            <person name="Yan M."/>
            <person name="Ng V."/>
            <person name="Cullen D."/>
            <person name="Martin F."/>
            <person name="Rosso M.-N."/>
            <person name="Henrissat B."/>
            <person name="Hibbett D."/>
            <person name="Martinez A.T."/>
            <person name="Grigoriev I.V."/>
        </authorList>
    </citation>
    <scope>NUCLEOTIDE SEQUENCE</scope>
    <source>
        <strain evidence="6">CBS 506.95</strain>
    </source>
</reference>
<dbReference type="CDD" id="cd02440">
    <property type="entry name" value="AdoMet_MTases"/>
    <property type="match status" value="1"/>
</dbReference>